<organism evidence="2 3">
    <name type="scientific">Roseomonas gilardii</name>
    <dbReference type="NCBI Taxonomy" id="257708"/>
    <lineage>
        <taxon>Bacteria</taxon>
        <taxon>Pseudomonadati</taxon>
        <taxon>Pseudomonadota</taxon>
        <taxon>Alphaproteobacteria</taxon>
        <taxon>Acetobacterales</taxon>
        <taxon>Roseomonadaceae</taxon>
        <taxon>Roseomonas</taxon>
    </lineage>
</organism>
<dbReference type="GO" id="GO:0005829">
    <property type="term" value="C:cytosol"/>
    <property type="evidence" value="ECO:0007669"/>
    <property type="project" value="TreeGrafter"/>
</dbReference>
<evidence type="ECO:0000313" key="3">
    <source>
        <dbReference type="Proteomes" id="UP000185494"/>
    </source>
</evidence>
<dbReference type="InterPro" id="IPR005025">
    <property type="entry name" value="FMN_Rdtase-like_dom"/>
</dbReference>
<dbReference type="KEGG" id="rgi:RGI145_03145"/>
<dbReference type="STRING" id="257708.RGI145_03145"/>
<dbReference type="Pfam" id="PF03358">
    <property type="entry name" value="FMN_red"/>
    <property type="match status" value="1"/>
</dbReference>
<name>A0A1L7ABU5_9PROT</name>
<proteinExistence type="predicted"/>
<dbReference type="SUPFAM" id="SSF52218">
    <property type="entry name" value="Flavoproteins"/>
    <property type="match status" value="1"/>
</dbReference>
<dbReference type="GO" id="GO:0016491">
    <property type="term" value="F:oxidoreductase activity"/>
    <property type="evidence" value="ECO:0007669"/>
    <property type="project" value="InterPro"/>
</dbReference>
<dbReference type="Proteomes" id="UP000185494">
    <property type="component" value="Chromosome 1"/>
</dbReference>
<protein>
    <submittedName>
        <fullName evidence="2">NADPH-dependent FMN reductase</fullName>
    </submittedName>
</protein>
<dbReference type="GO" id="GO:0010181">
    <property type="term" value="F:FMN binding"/>
    <property type="evidence" value="ECO:0007669"/>
    <property type="project" value="TreeGrafter"/>
</dbReference>
<dbReference type="AlphaFoldDB" id="A0A1L7ABU5"/>
<evidence type="ECO:0000259" key="1">
    <source>
        <dbReference type="Pfam" id="PF03358"/>
    </source>
</evidence>
<sequence>MSDPLTILALSGSLRKGSYNTALLHAAAELAPSGTTVRIFDLSEIPLYNDDVRTQGYPAPAEALRKAVAEADALLISTPEYNRSFSGIIKNTLDWVSRPPAPPAAGKAASVIGAGPGALGTALANYQLRQVLSVMGCHVVPGAEVLVGGAGSKFDAEGRLTDEGTRKFLGEHLAKLADLARRLK</sequence>
<accession>A0A1L7ABU5</accession>
<dbReference type="Gene3D" id="3.40.50.360">
    <property type="match status" value="1"/>
</dbReference>
<evidence type="ECO:0000313" key="2">
    <source>
        <dbReference type="EMBL" id="APT56256.1"/>
    </source>
</evidence>
<dbReference type="PANTHER" id="PTHR30543">
    <property type="entry name" value="CHROMATE REDUCTASE"/>
    <property type="match status" value="1"/>
</dbReference>
<dbReference type="PANTHER" id="PTHR30543:SF21">
    <property type="entry name" value="NAD(P)H-DEPENDENT FMN REDUCTASE LOT6"/>
    <property type="match status" value="1"/>
</dbReference>
<dbReference type="InterPro" id="IPR050712">
    <property type="entry name" value="NAD(P)H-dep_reductase"/>
</dbReference>
<dbReference type="RefSeq" id="WP_075797205.1">
    <property type="nucleotide sequence ID" value="NZ_CP015583.1"/>
</dbReference>
<feature type="domain" description="NADPH-dependent FMN reductase-like" evidence="1">
    <location>
        <begin position="6"/>
        <end position="150"/>
    </location>
</feature>
<dbReference type="EMBL" id="CP015583">
    <property type="protein sequence ID" value="APT56256.1"/>
    <property type="molecule type" value="Genomic_DNA"/>
</dbReference>
<dbReference type="eggNOG" id="COG0431">
    <property type="taxonomic scope" value="Bacteria"/>
</dbReference>
<reference evidence="2 3" key="1">
    <citation type="submission" date="2016-05" db="EMBL/GenBank/DDBJ databases">
        <title>Complete Genome and Methylome Analysis of Psychrotrophic Bacterial Isolates from Antarctic Lake Untersee.</title>
        <authorList>
            <person name="Fomenkov A."/>
            <person name="Akimov V.N."/>
            <person name="Vasilyeva L.V."/>
            <person name="Andersen D."/>
            <person name="Vincze T."/>
            <person name="Roberts R.J."/>
        </authorList>
    </citation>
    <scope>NUCLEOTIDE SEQUENCE [LARGE SCALE GENOMIC DNA]</scope>
    <source>
        <strain evidence="2 3">U14-5</strain>
    </source>
</reference>
<dbReference type="InterPro" id="IPR029039">
    <property type="entry name" value="Flavoprotein-like_sf"/>
</dbReference>
<gene>
    <name evidence="2" type="ORF">RGI145_03145</name>
</gene>